<accession>K0SKK9</accession>
<dbReference type="PANTHER" id="PTHR45295:SF1">
    <property type="entry name" value="CHAPERONE PROTEIN DNAJ C76, CHLOROPLASTIC"/>
    <property type="match status" value="1"/>
</dbReference>
<dbReference type="AlphaFoldDB" id="K0SKK9"/>
<feature type="region of interest" description="Disordered" evidence="1">
    <location>
        <begin position="335"/>
        <end position="364"/>
    </location>
</feature>
<dbReference type="Pfam" id="PF13370">
    <property type="entry name" value="Fer4_13"/>
    <property type="match status" value="1"/>
</dbReference>
<dbReference type="Proteomes" id="UP000266841">
    <property type="component" value="Unassembled WGS sequence"/>
</dbReference>
<dbReference type="eggNOG" id="KOG0716">
    <property type="taxonomic scope" value="Eukaryota"/>
</dbReference>
<sequence>MPCADSATTADVAEGRWRCDGGDDDYADYDPNRWIGTEDESSLGDNTWQEAVSERANGSLWSSFASSDESEEIVETEVQNVADEDGGEEAWLDVLAGISADEVSFMAKEAERADKARQMNELGYSAESISSTLGIATDEGMEIDQDNEVFQAFKEETAKTGFGLQLDEEVDMELVESHTTVEWDEDTDEPVRLQMVYVDEVSCIGCTNCACIAQSTFFMEGEHGRARVFQQWGDDDETVQVAIDTCPVNCIHYVPYDELKSLEIERRGQNINNKARLVSQAENASGIGPQATYGGAGAFTGQQKISGNMGSRCNNCPGRGCANCPMFGVGKNPEFQKREAARKEKIAQREMQKQMESRNKRAEL</sequence>
<dbReference type="Gene3D" id="3.30.70.20">
    <property type="match status" value="1"/>
</dbReference>
<dbReference type="PANTHER" id="PTHR45295">
    <property type="entry name" value="CHAPERONE PROTEIN DNAJ C76, CHLOROPLASTIC"/>
    <property type="match status" value="1"/>
</dbReference>
<comment type="caution">
    <text evidence="2">The sequence shown here is derived from an EMBL/GenBank/DDBJ whole genome shotgun (WGS) entry which is preliminary data.</text>
</comment>
<dbReference type="OMA" id="LATACHW"/>
<dbReference type="OrthoDB" id="376357at2759"/>
<evidence type="ECO:0000256" key="1">
    <source>
        <dbReference type="SAM" id="MobiDB-lite"/>
    </source>
</evidence>
<gene>
    <name evidence="2" type="ORF">THAOC_13242</name>
</gene>
<keyword evidence="3" id="KW-1185">Reference proteome</keyword>
<evidence type="ECO:0000313" key="2">
    <source>
        <dbReference type="EMBL" id="EJK65860.1"/>
    </source>
</evidence>
<organism evidence="2 3">
    <name type="scientific">Thalassiosira oceanica</name>
    <name type="common">Marine diatom</name>
    <dbReference type="NCBI Taxonomy" id="159749"/>
    <lineage>
        <taxon>Eukaryota</taxon>
        <taxon>Sar</taxon>
        <taxon>Stramenopiles</taxon>
        <taxon>Ochrophyta</taxon>
        <taxon>Bacillariophyta</taxon>
        <taxon>Coscinodiscophyceae</taxon>
        <taxon>Thalassiosirophycidae</taxon>
        <taxon>Thalassiosirales</taxon>
        <taxon>Thalassiosiraceae</taxon>
        <taxon>Thalassiosira</taxon>
    </lineage>
</organism>
<evidence type="ECO:0000313" key="3">
    <source>
        <dbReference type="Proteomes" id="UP000266841"/>
    </source>
</evidence>
<dbReference type="SUPFAM" id="SSF54862">
    <property type="entry name" value="4Fe-4S ferredoxins"/>
    <property type="match status" value="1"/>
</dbReference>
<name>K0SKK9_THAOC</name>
<proteinExistence type="predicted"/>
<protein>
    <submittedName>
        <fullName evidence="2">Uncharacterized protein</fullName>
    </submittedName>
</protein>
<reference evidence="2 3" key="1">
    <citation type="journal article" date="2012" name="Genome Biol.">
        <title>Genome and low-iron response of an oceanic diatom adapted to chronic iron limitation.</title>
        <authorList>
            <person name="Lommer M."/>
            <person name="Specht M."/>
            <person name="Roy A.S."/>
            <person name="Kraemer L."/>
            <person name="Andreson R."/>
            <person name="Gutowska M.A."/>
            <person name="Wolf J."/>
            <person name="Bergner S.V."/>
            <person name="Schilhabel M.B."/>
            <person name="Klostermeier U.C."/>
            <person name="Beiko R.G."/>
            <person name="Rosenstiel P."/>
            <person name="Hippler M."/>
            <person name="Laroche J."/>
        </authorList>
    </citation>
    <scope>NUCLEOTIDE SEQUENCE [LARGE SCALE GENOMIC DNA]</scope>
    <source>
        <strain evidence="2 3">CCMP1005</strain>
    </source>
</reference>
<dbReference type="EMBL" id="AGNL01015411">
    <property type="protein sequence ID" value="EJK65860.1"/>
    <property type="molecule type" value="Genomic_DNA"/>
</dbReference>